<protein>
    <submittedName>
        <fullName evidence="2">Uncharacterized protein</fullName>
    </submittedName>
</protein>
<feature type="region of interest" description="Disordered" evidence="1">
    <location>
        <begin position="129"/>
        <end position="164"/>
    </location>
</feature>
<evidence type="ECO:0000313" key="2">
    <source>
        <dbReference type="EMBL" id="SJL10989.1"/>
    </source>
</evidence>
<accession>A0A284RQE8</accession>
<feature type="region of interest" description="Disordered" evidence="1">
    <location>
        <begin position="303"/>
        <end position="356"/>
    </location>
</feature>
<dbReference type="OrthoDB" id="3014488at2759"/>
<feature type="compositionally biased region" description="Basic and acidic residues" evidence="1">
    <location>
        <begin position="309"/>
        <end position="348"/>
    </location>
</feature>
<evidence type="ECO:0000313" key="3">
    <source>
        <dbReference type="Proteomes" id="UP000219338"/>
    </source>
</evidence>
<name>A0A284RQE8_ARMOS</name>
<proteinExistence type="predicted"/>
<dbReference type="STRING" id="47428.A0A284RQE8"/>
<keyword evidence="3" id="KW-1185">Reference proteome</keyword>
<organism evidence="2 3">
    <name type="scientific">Armillaria ostoyae</name>
    <name type="common">Armillaria root rot fungus</name>
    <dbReference type="NCBI Taxonomy" id="47428"/>
    <lineage>
        <taxon>Eukaryota</taxon>
        <taxon>Fungi</taxon>
        <taxon>Dikarya</taxon>
        <taxon>Basidiomycota</taxon>
        <taxon>Agaricomycotina</taxon>
        <taxon>Agaricomycetes</taxon>
        <taxon>Agaricomycetidae</taxon>
        <taxon>Agaricales</taxon>
        <taxon>Marasmiineae</taxon>
        <taxon>Physalacriaceae</taxon>
        <taxon>Armillaria</taxon>
    </lineage>
</organism>
<dbReference type="Proteomes" id="UP000219338">
    <property type="component" value="Unassembled WGS sequence"/>
</dbReference>
<dbReference type="OMA" id="YIHSSAM"/>
<dbReference type="AlphaFoldDB" id="A0A284RQE8"/>
<reference evidence="3" key="1">
    <citation type="journal article" date="2017" name="Nat. Ecol. Evol.">
        <title>Genome expansion and lineage-specific genetic innovations in the forest pathogenic fungi Armillaria.</title>
        <authorList>
            <person name="Sipos G."/>
            <person name="Prasanna A.N."/>
            <person name="Walter M.C."/>
            <person name="O'Connor E."/>
            <person name="Balint B."/>
            <person name="Krizsan K."/>
            <person name="Kiss B."/>
            <person name="Hess J."/>
            <person name="Varga T."/>
            <person name="Slot J."/>
            <person name="Riley R."/>
            <person name="Boka B."/>
            <person name="Rigling D."/>
            <person name="Barry K."/>
            <person name="Lee J."/>
            <person name="Mihaltcheva S."/>
            <person name="LaButti K."/>
            <person name="Lipzen A."/>
            <person name="Waldron R."/>
            <person name="Moloney N.M."/>
            <person name="Sperisen C."/>
            <person name="Kredics L."/>
            <person name="Vagvoelgyi C."/>
            <person name="Patrignani A."/>
            <person name="Fitzpatrick D."/>
            <person name="Nagy I."/>
            <person name="Doyle S."/>
            <person name="Anderson J.B."/>
            <person name="Grigoriev I.V."/>
            <person name="Gueldener U."/>
            <person name="Muensterkoetter M."/>
            <person name="Nagy L.G."/>
        </authorList>
    </citation>
    <scope>NUCLEOTIDE SEQUENCE [LARGE SCALE GENOMIC DNA]</scope>
    <source>
        <strain evidence="3">C18/9</strain>
    </source>
</reference>
<feature type="compositionally biased region" description="Low complexity" evidence="1">
    <location>
        <begin position="137"/>
        <end position="152"/>
    </location>
</feature>
<sequence length="356" mass="40897">MPFQWLTQLFHTLRRFIMQSRGDPEMRVFSKVKEVTNASSLLISLKENLPFLKDGLGNIIVTKIEYCKCRHTKGSPWEHEFLFVTLDEAVGARRSAFLMAERLMDDAEEYTGAQDGQLADIARHQNEEMNGTEGTDSNPSTSLSTQSSKTTSLPRLPGTLKGSAPSYIHSSAMVKNLTKGDPPDALDRLVIFPNKEAFAREMENYPFDVLMIMDLTQSQFEKVTLERFAHLLRTTSRNTPQYHFIFSQCYWYAYTIWRVLEIEMQPHIDRKAEAERQCSYSRRLVLGKGKSVDAVRSPETIKAQWEAGRPAEDQEWAEKKRALHEDAEGRRKAEARVRELERELESQRSARSANVL</sequence>
<evidence type="ECO:0000256" key="1">
    <source>
        <dbReference type="SAM" id="MobiDB-lite"/>
    </source>
</evidence>
<gene>
    <name evidence="2" type="ORF">ARMOST_14386</name>
</gene>
<dbReference type="EMBL" id="FUEG01000013">
    <property type="protein sequence ID" value="SJL10989.1"/>
    <property type="molecule type" value="Genomic_DNA"/>
</dbReference>